<gene>
    <name evidence="7" type="primary">trxC_16</name>
    <name evidence="7" type="ORF">GALL_530460</name>
</gene>
<dbReference type="Pfam" id="PF21352">
    <property type="entry name" value="Zn_ribbon_Thio2"/>
    <property type="match status" value="1"/>
</dbReference>
<dbReference type="EMBL" id="MLJW01007359">
    <property type="protein sequence ID" value="OIQ65396.1"/>
    <property type="molecule type" value="Genomic_DNA"/>
</dbReference>
<evidence type="ECO:0000256" key="1">
    <source>
        <dbReference type="ARBA" id="ARBA00022448"/>
    </source>
</evidence>
<evidence type="ECO:0000256" key="3">
    <source>
        <dbReference type="ARBA" id="ARBA00022982"/>
    </source>
</evidence>
<keyword evidence="4" id="KW-1015">Disulfide bond</keyword>
<organism evidence="7">
    <name type="scientific">mine drainage metagenome</name>
    <dbReference type="NCBI Taxonomy" id="410659"/>
    <lineage>
        <taxon>unclassified sequences</taxon>
        <taxon>metagenomes</taxon>
        <taxon>ecological metagenomes</taxon>
    </lineage>
</organism>
<keyword evidence="2" id="KW-0479">Metal-binding</keyword>
<dbReference type="Gene3D" id="2.30.30.380">
    <property type="entry name" value="Zn-finger domain of Sec23/24"/>
    <property type="match status" value="1"/>
</dbReference>
<name>A0A1J5PD15_9ZZZZ</name>
<dbReference type="EC" id="1.8.1.8" evidence="7"/>
<evidence type="ECO:0000313" key="7">
    <source>
        <dbReference type="EMBL" id="OIQ65396.1"/>
    </source>
</evidence>
<dbReference type="GO" id="GO:0005829">
    <property type="term" value="C:cytosol"/>
    <property type="evidence" value="ECO:0007669"/>
    <property type="project" value="TreeGrafter"/>
</dbReference>
<dbReference type="GO" id="GO:0046872">
    <property type="term" value="F:metal ion binding"/>
    <property type="evidence" value="ECO:0007669"/>
    <property type="project" value="UniProtKB-KW"/>
</dbReference>
<evidence type="ECO:0000259" key="6">
    <source>
        <dbReference type="PROSITE" id="PS51352"/>
    </source>
</evidence>
<dbReference type="InterPro" id="IPR005746">
    <property type="entry name" value="Thioredoxin"/>
</dbReference>
<dbReference type="PROSITE" id="PS51352">
    <property type="entry name" value="THIOREDOXIN_2"/>
    <property type="match status" value="1"/>
</dbReference>
<accession>A0A1J5PD15</accession>
<keyword evidence="3" id="KW-0249">Electron transport</keyword>
<dbReference type="CDD" id="cd02947">
    <property type="entry name" value="TRX_family"/>
    <property type="match status" value="1"/>
</dbReference>
<proteinExistence type="predicted"/>
<dbReference type="PRINTS" id="PR00421">
    <property type="entry name" value="THIOREDOXIN"/>
</dbReference>
<evidence type="ECO:0000256" key="5">
    <source>
        <dbReference type="ARBA" id="ARBA00023284"/>
    </source>
</evidence>
<protein>
    <submittedName>
        <fullName evidence="7">Thioredoxin-2</fullName>
        <ecNumber evidence="7">1.8.1.8</ecNumber>
    </submittedName>
</protein>
<evidence type="ECO:0000256" key="4">
    <source>
        <dbReference type="ARBA" id="ARBA00023157"/>
    </source>
</evidence>
<dbReference type="InterPro" id="IPR013766">
    <property type="entry name" value="Thioredoxin_domain"/>
</dbReference>
<dbReference type="SUPFAM" id="SSF52833">
    <property type="entry name" value="Thioredoxin-like"/>
    <property type="match status" value="1"/>
</dbReference>
<dbReference type="GO" id="GO:0045454">
    <property type="term" value="P:cell redox homeostasis"/>
    <property type="evidence" value="ECO:0007669"/>
    <property type="project" value="TreeGrafter"/>
</dbReference>
<reference evidence="7" key="1">
    <citation type="submission" date="2016-10" db="EMBL/GenBank/DDBJ databases">
        <title>Sequence of Gallionella enrichment culture.</title>
        <authorList>
            <person name="Poehlein A."/>
            <person name="Muehling M."/>
            <person name="Daniel R."/>
        </authorList>
    </citation>
    <scope>NUCLEOTIDE SEQUENCE</scope>
</reference>
<dbReference type="NCBIfam" id="NF008229">
    <property type="entry name" value="PRK10996.1"/>
    <property type="match status" value="1"/>
</dbReference>
<dbReference type="PANTHER" id="PTHR45663:SF11">
    <property type="entry name" value="GEO12009P1"/>
    <property type="match status" value="1"/>
</dbReference>
<dbReference type="NCBIfam" id="TIGR01068">
    <property type="entry name" value="thioredoxin"/>
    <property type="match status" value="1"/>
</dbReference>
<dbReference type="GO" id="GO:0047134">
    <property type="term" value="F:protein-disulfide reductase [NAD(P)H] activity"/>
    <property type="evidence" value="ECO:0007669"/>
    <property type="project" value="UniProtKB-EC"/>
</dbReference>
<feature type="domain" description="Thioredoxin" evidence="6">
    <location>
        <begin position="32"/>
        <end position="138"/>
    </location>
</feature>
<dbReference type="Pfam" id="PF00085">
    <property type="entry name" value="Thioredoxin"/>
    <property type="match status" value="1"/>
</dbReference>
<keyword evidence="7" id="KW-0560">Oxidoreductase</keyword>
<dbReference type="InterPro" id="IPR017937">
    <property type="entry name" value="Thioredoxin_CS"/>
</dbReference>
<evidence type="ECO:0000256" key="2">
    <source>
        <dbReference type="ARBA" id="ARBA00022723"/>
    </source>
</evidence>
<comment type="caution">
    <text evidence="7">The sequence shown here is derived from an EMBL/GenBank/DDBJ whole genome shotgun (WGS) entry which is preliminary data.</text>
</comment>
<dbReference type="AlphaFoldDB" id="A0A1J5PD15"/>
<sequence length="138" mass="15275">MLIVCPHCATLNRVPEERVQDNPVCGQCGKELLTGQPVELTDATFDRFVGKSELPVLVDFWAPWCGPCKMMAPQFAQAAAQLKGRAVLVKVDTDDNPQVSVRNRIRSIPTLALYRGGQEVKRQSGVMPTQELVRWVGV</sequence>
<dbReference type="FunFam" id="3.40.30.10:FF:000001">
    <property type="entry name" value="Thioredoxin"/>
    <property type="match status" value="1"/>
</dbReference>
<dbReference type="InterPro" id="IPR049299">
    <property type="entry name" value="Thio2_N"/>
</dbReference>
<dbReference type="InterPro" id="IPR036249">
    <property type="entry name" value="Thioredoxin-like_sf"/>
</dbReference>
<keyword evidence="5" id="KW-0676">Redox-active center</keyword>
<keyword evidence="1" id="KW-0813">Transport</keyword>
<dbReference type="PANTHER" id="PTHR45663">
    <property type="entry name" value="GEO12009P1"/>
    <property type="match status" value="1"/>
</dbReference>
<dbReference type="Gene3D" id="3.40.30.10">
    <property type="entry name" value="Glutaredoxin"/>
    <property type="match status" value="1"/>
</dbReference>
<dbReference type="PROSITE" id="PS00194">
    <property type="entry name" value="THIOREDOXIN_1"/>
    <property type="match status" value="1"/>
</dbReference>